<keyword evidence="3" id="KW-0472">Membrane</keyword>
<proteinExistence type="predicted"/>
<evidence type="ECO:0000259" key="5">
    <source>
        <dbReference type="Pfam" id="PF00100"/>
    </source>
</evidence>
<keyword evidence="3" id="KW-1133">Transmembrane helix</keyword>
<dbReference type="AlphaFoldDB" id="A0AAV7AQW5"/>
<comment type="caution">
    <text evidence="6">The sequence shown here is derived from an EMBL/GenBank/DDBJ whole genome shotgun (WGS) entry which is preliminary data.</text>
</comment>
<name>A0AAV7AQW5_ENGPU</name>
<dbReference type="Gene3D" id="2.60.40.4100">
    <property type="entry name" value="Zona pellucida, ZP-C domain"/>
    <property type="match status" value="1"/>
</dbReference>
<protein>
    <recommendedName>
        <fullName evidence="5">ZP-C domain-containing protein</fullName>
    </recommendedName>
</protein>
<dbReference type="PANTHER" id="PTHR14002:SF43">
    <property type="entry name" value="DELTA-LIKE PROTEIN"/>
    <property type="match status" value="1"/>
</dbReference>
<feature type="transmembrane region" description="Helical" evidence="3">
    <location>
        <begin position="237"/>
        <end position="258"/>
    </location>
</feature>
<feature type="chain" id="PRO_5043944520" description="ZP-C domain-containing protein" evidence="4">
    <location>
        <begin position="24"/>
        <end position="274"/>
    </location>
</feature>
<evidence type="ECO:0000256" key="4">
    <source>
        <dbReference type="SAM" id="SignalP"/>
    </source>
</evidence>
<reference evidence="6" key="1">
    <citation type="thesis" date="2020" institute="ProQuest LLC" country="789 East Eisenhower Parkway, Ann Arbor, MI, USA">
        <title>Comparative Genomics and Chromosome Evolution.</title>
        <authorList>
            <person name="Mudd A.B."/>
        </authorList>
    </citation>
    <scope>NUCLEOTIDE SEQUENCE</scope>
    <source>
        <strain evidence="6">237g6f4</strain>
        <tissue evidence="6">Blood</tissue>
    </source>
</reference>
<feature type="signal peptide" evidence="4">
    <location>
        <begin position="1"/>
        <end position="23"/>
    </location>
</feature>
<dbReference type="InterPro" id="IPR055355">
    <property type="entry name" value="ZP-C"/>
</dbReference>
<feature type="domain" description="ZP-C" evidence="5">
    <location>
        <begin position="96"/>
        <end position="193"/>
    </location>
</feature>
<dbReference type="EMBL" id="WNYA01000007">
    <property type="protein sequence ID" value="KAG8563944.1"/>
    <property type="molecule type" value="Genomic_DNA"/>
</dbReference>
<organism evidence="6 7">
    <name type="scientific">Engystomops pustulosus</name>
    <name type="common">Tungara frog</name>
    <name type="synonym">Physalaemus pustulosus</name>
    <dbReference type="NCBI Taxonomy" id="76066"/>
    <lineage>
        <taxon>Eukaryota</taxon>
        <taxon>Metazoa</taxon>
        <taxon>Chordata</taxon>
        <taxon>Craniata</taxon>
        <taxon>Vertebrata</taxon>
        <taxon>Euteleostomi</taxon>
        <taxon>Amphibia</taxon>
        <taxon>Batrachia</taxon>
        <taxon>Anura</taxon>
        <taxon>Neobatrachia</taxon>
        <taxon>Hyloidea</taxon>
        <taxon>Leptodactylidae</taxon>
        <taxon>Leiuperinae</taxon>
        <taxon>Engystomops</taxon>
    </lineage>
</organism>
<evidence type="ECO:0000256" key="1">
    <source>
        <dbReference type="ARBA" id="ARBA00022729"/>
    </source>
</evidence>
<evidence type="ECO:0000256" key="3">
    <source>
        <dbReference type="SAM" id="Phobius"/>
    </source>
</evidence>
<keyword evidence="7" id="KW-1185">Reference proteome</keyword>
<sequence length="274" mass="30868">MGLQNFIVPWILYFTLPYKMASAGPENQEHDLESTMNTTGIDISDHNTTLVVHTRLQNSHQTNPVWTDVMTDRQFGQFRFGIGLGPDLSSDANEMTSSFLRMRGTQKLFVTVTAETNRSDVRLVITSCKIVSKKNKVKSYFIQNGCLDNRMGENILQEDNKMVFILHLPGVDSMVFLSCEVKLCLTSNHSQSCPSSCPLQLLSNQYPENALETRTYHVVANPIYIIQETRKRATTNYAAIVIGMVLGITVLAVVILLVRKSFSGVRRRNLLMDL</sequence>
<keyword evidence="1 4" id="KW-0732">Signal</keyword>
<evidence type="ECO:0000313" key="6">
    <source>
        <dbReference type="EMBL" id="KAG8563944.1"/>
    </source>
</evidence>
<dbReference type="PANTHER" id="PTHR14002">
    <property type="entry name" value="ENDOGLIN/TGF-BETA RECEPTOR TYPE III"/>
    <property type="match status" value="1"/>
</dbReference>
<dbReference type="Proteomes" id="UP000824782">
    <property type="component" value="Unassembled WGS sequence"/>
</dbReference>
<accession>A0AAV7AQW5</accession>
<evidence type="ECO:0000256" key="2">
    <source>
        <dbReference type="ARBA" id="ARBA00023157"/>
    </source>
</evidence>
<keyword evidence="3" id="KW-0812">Transmembrane</keyword>
<dbReference type="Pfam" id="PF00100">
    <property type="entry name" value="Zona_pellucida"/>
    <property type="match status" value="1"/>
</dbReference>
<keyword evidence="2" id="KW-1015">Disulfide bond</keyword>
<gene>
    <name evidence="6" type="ORF">GDO81_016263</name>
</gene>
<dbReference type="InterPro" id="IPR042235">
    <property type="entry name" value="ZP-C_dom"/>
</dbReference>
<evidence type="ECO:0000313" key="7">
    <source>
        <dbReference type="Proteomes" id="UP000824782"/>
    </source>
</evidence>